<accession>A0A2R5L7P5</accession>
<feature type="transmembrane region" description="Helical" evidence="13">
    <location>
        <begin position="98"/>
        <end position="118"/>
    </location>
</feature>
<keyword evidence="7" id="KW-0406">Ion transport</keyword>
<feature type="compositionally biased region" description="Polar residues" evidence="12">
    <location>
        <begin position="374"/>
        <end position="392"/>
    </location>
</feature>
<feature type="chain" id="PRO_5015331293" evidence="14">
    <location>
        <begin position="18"/>
        <end position="392"/>
    </location>
</feature>
<comment type="subcellular location">
    <subcellularLocation>
        <location evidence="1">Membrane</location>
        <topology evidence="1">Multi-pass membrane protein</topology>
    </subcellularLocation>
</comment>
<feature type="transmembrane region" description="Helical" evidence="13">
    <location>
        <begin position="228"/>
        <end position="251"/>
    </location>
</feature>
<keyword evidence="9" id="KW-0325">Glycoprotein</keyword>
<evidence type="ECO:0000256" key="8">
    <source>
        <dbReference type="ARBA" id="ARBA00023136"/>
    </source>
</evidence>
<evidence type="ECO:0000256" key="4">
    <source>
        <dbReference type="ARBA" id="ARBA00022737"/>
    </source>
</evidence>
<feature type="region of interest" description="Disordered" evidence="12">
    <location>
        <begin position="371"/>
        <end position="392"/>
    </location>
</feature>
<evidence type="ECO:0000256" key="10">
    <source>
        <dbReference type="ARBA" id="ARBA00023303"/>
    </source>
</evidence>
<dbReference type="AlphaFoldDB" id="A0A2R5L7P5"/>
<organism evidence="16">
    <name type="scientific">Ornithodoros turicata</name>
    <dbReference type="NCBI Taxonomy" id="34597"/>
    <lineage>
        <taxon>Eukaryota</taxon>
        <taxon>Metazoa</taxon>
        <taxon>Ecdysozoa</taxon>
        <taxon>Arthropoda</taxon>
        <taxon>Chelicerata</taxon>
        <taxon>Arachnida</taxon>
        <taxon>Acari</taxon>
        <taxon>Parasitiformes</taxon>
        <taxon>Ixodida</taxon>
        <taxon>Ixodoidea</taxon>
        <taxon>Argasidae</taxon>
        <taxon>Ornithodorinae</taxon>
        <taxon>Ornithodoros</taxon>
    </lineage>
</organism>
<keyword evidence="16" id="KW-0675">Receptor</keyword>
<name>A0A2R5L7P5_9ACAR</name>
<feature type="transmembrane region" description="Helical" evidence="13">
    <location>
        <begin position="59"/>
        <end position="77"/>
    </location>
</feature>
<evidence type="ECO:0000256" key="13">
    <source>
        <dbReference type="SAM" id="Phobius"/>
    </source>
</evidence>
<reference evidence="16" key="1">
    <citation type="submission" date="2018-03" db="EMBL/GenBank/DDBJ databases">
        <title>The relapsing fever spirochete Borrelia turicatae persists in the highly oxidative environment of its soft-bodied tick vector.</title>
        <authorList>
            <person name="Bourret T.J."/>
            <person name="Boyle W.K."/>
            <person name="Valenzuela J.G."/>
            <person name="Oliveira F."/>
            <person name="Lopez J.E."/>
        </authorList>
    </citation>
    <scope>NUCLEOTIDE SEQUENCE</scope>
    <source>
        <strain evidence="16">Kansas strain/isolate</strain>
        <tissue evidence="16">Salivary glands</tissue>
    </source>
</reference>
<dbReference type="GO" id="GO:0005216">
    <property type="term" value="F:monoatomic ion channel activity"/>
    <property type="evidence" value="ECO:0007669"/>
    <property type="project" value="InterPro"/>
</dbReference>
<feature type="transmembrane region" description="Helical" evidence="13">
    <location>
        <begin position="164"/>
        <end position="186"/>
    </location>
</feature>
<feature type="domain" description="Ion transport" evidence="15">
    <location>
        <begin position="61"/>
        <end position="260"/>
    </location>
</feature>
<proteinExistence type="predicted"/>
<feature type="signal peptide" evidence="14">
    <location>
        <begin position="1"/>
        <end position="17"/>
    </location>
</feature>
<evidence type="ECO:0000256" key="1">
    <source>
        <dbReference type="ARBA" id="ARBA00004141"/>
    </source>
</evidence>
<keyword evidence="2" id="KW-0813">Transport</keyword>
<evidence type="ECO:0000256" key="6">
    <source>
        <dbReference type="ARBA" id="ARBA00023043"/>
    </source>
</evidence>
<evidence type="ECO:0000256" key="7">
    <source>
        <dbReference type="ARBA" id="ARBA00023065"/>
    </source>
</evidence>
<keyword evidence="4" id="KW-0677">Repeat</keyword>
<feature type="coiled-coil region" evidence="11">
    <location>
        <begin position="336"/>
        <end position="363"/>
    </location>
</feature>
<keyword evidence="6" id="KW-0040">ANK repeat</keyword>
<evidence type="ECO:0000256" key="14">
    <source>
        <dbReference type="SAM" id="SignalP"/>
    </source>
</evidence>
<keyword evidence="3 13" id="KW-0812">Transmembrane</keyword>
<dbReference type="Pfam" id="PF00520">
    <property type="entry name" value="Ion_trans"/>
    <property type="match status" value="1"/>
</dbReference>
<evidence type="ECO:0000313" key="16">
    <source>
        <dbReference type="EMBL" id="MBY05502.1"/>
    </source>
</evidence>
<evidence type="ECO:0000256" key="12">
    <source>
        <dbReference type="SAM" id="MobiDB-lite"/>
    </source>
</evidence>
<dbReference type="PANTHER" id="PTHR47143">
    <property type="entry name" value="TRANSIENT RECEPTOR POTENTIAL CATION CHANNEL PROTEIN PAINLESS"/>
    <property type="match status" value="1"/>
</dbReference>
<evidence type="ECO:0000259" key="15">
    <source>
        <dbReference type="Pfam" id="PF00520"/>
    </source>
</evidence>
<keyword evidence="10" id="KW-0407">Ion channel</keyword>
<evidence type="ECO:0000256" key="2">
    <source>
        <dbReference type="ARBA" id="ARBA00022448"/>
    </source>
</evidence>
<sequence>MSIYVLFLACLTFFTIGTPAPCPKGFPDFDSTCSYIAQHNSCSVIGEASDEGKYKQTEFARAGKTIIFIVSVVFLLKEMFQMYNTRLNYLNLENLSEWCCYVCSLLFVTNFTECSSATGVPEPWQWHLGVVSIFLSWMLLVLYIRKLPFLGIYVVMFTNVLSTFSQFFLVFFLFNIAFALAFFALLQNQAAFETPWRAIMKTTVMMVGELEYDTIFHENALPYETSSYILMALFLVLMTIITSNLLVGLAVDDIKGVLEQAELQRLGMQVKLVLTVETMLPTWARRRVVVQRRTVRPNKKSQAQTMLRRLFGIAFTSSRRTHVEEKYTMEKVYEHQEAMDRMLKHLEERLNILTQQGHRLEKALNSITRHLESSAVQESPPGSTHSSTSLNV</sequence>
<keyword evidence="14" id="KW-0732">Signal</keyword>
<evidence type="ECO:0000256" key="3">
    <source>
        <dbReference type="ARBA" id="ARBA00022692"/>
    </source>
</evidence>
<dbReference type="InterPro" id="IPR005821">
    <property type="entry name" value="Ion_trans_dom"/>
</dbReference>
<dbReference type="InterPro" id="IPR052076">
    <property type="entry name" value="TRP_cation_channel"/>
</dbReference>
<keyword evidence="8 13" id="KW-0472">Membrane</keyword>
<evidence type="ECO:0000256" key="9">
    <source>
        <dbReference type="ARBA" id="ARBA00023180"/>
    </source>
</evidence>
<dbReference type="EMBL" id="GGLE01001376">
    <property type="protein sequence ID" value="MBY05502.1"/>
    <property type="molecule type" value="Transcribed_RNA"/>
</dbReference>
<feature type="transmembrane region" description="Helical" evidence="13">
    <location>
        <begin position="124"/>
        <end position="144"/>
    </location>
</feature>
<dbReference type="PANTHER" id="PTHR47143:SF1">
    <property type="entry name" value="ION_TRANS DOMAIN-CONTAINING PROTEIN"/>
    <property type="match status" value="1"/>
</dbReference>
<evidence type="ECO:0000256" key="11">
    <source>
        <dbReference type="SAM" id="Coils"/>
    </source>
</evidence>
<protein>
    <submittedName>
        <fullName evidence="16">Putative transient receptor potential cation channel subfamily protein a member 1</fullName>
    </submittedName>
</protein>
<keyword evidence="5 13" id="KW-1133">Transmembrane helix</keyword>
<evidence type="ECO:0000256" key="5">
    <source>
        <dbReference type="ARBA" id="ARBA00022989"/>
    </source>
</evidence>
<dbReference type="GO" id="GO:1902495">
    <property type="term" value="C:transmembrane transporter complex"/>
    <property type="evidence" value="ECO:0007669"/>
    <property type="project" value="TreeGrafter"/>
</dbReference>
<keyword evidence="11" id="KW-0175">Coiled coil</keyword>